<keyword evidence="4" id="KW-1185">Reference proteome</keyword>
<evidence type="ECO:0000313" key="4">
    <source>
        <dbReference type="Proteomes" id="UP000887116"/>
    </source>
</evidence>
<dbReference type="PANTHER" id="PTHR24023">
    <property type="entry name" value="COLLAGEN ALPHA"/>
    <property type="match status" value="1"/>
</dbReference>
<dbReference type="EMBL" id="BMAO01005310">
    <property type="protein sequence ID" value="GFR00657.1"/>
    <property type="molecule type" value="Genomic_DNA"/>
</dbReference>
<dbReference type="OrthoDB" id="6437377at2759"/>
<evidence type="ECO:0000256" key="1">
    <source>
        <dbReference type="SAM" id="MobiDB-lite"/>
    </source>
</evidence>
<feature type="compositionally biased region" description="Pro residues" evidence="1">
    <location>
        <begin position="290"/>
        <end position="303"/>
    </location>
</feature>
<dbReference type="Proteomes" id="UP000887116">
    <property type="component" value="Unassembled WGS sequence"/>
</dbReference>
<dbReference type="Gene3D" id="1.20.5.320">
    <property type="entry name" value="6-Phosphogluconate Dehydrogenase, domain 3"/>
    <property type="match status" value="1"/>
</dbReference>
<feature type="compositionally biased region" description="Low complexity" evidence="1">
    <location>
        <begin position="237"/>
        <end position="246"/>
    </location>
</feature>
<dbReference type="AlphaFoldDB" id="A0A8X6L9P4"/>
<evidence type="ECO:0000256" key="2">
    <source>
        <dbReference type="SAM" id="SignalP"/>
    </source>
</evidence>
<feature type="compositionally biased region" description="Basic and acidic residues" evidence="1">
    <location>
        <begin position="356"/>
        <end position="377"/>
    </location>
</feature>
<keyword evidence="2" id="KW-0732">Signal</keyword>
<feature type="signal peptide" evidence="2">
    <location>
        <begin position="1"/>
        <end position="27"/>
    </location>
</feature>
<proteinExistence type="predicted"/>
<feature type="compositionally biased region" description="Pro residues" evidence="1">
    <location>
        <begin position="151"/>
        <end position="160"/>
    </location>
</feature>
<dbReference type="InterPro" id="IPR008160">
    <property type="entry name" value="Collagen"/>
</dbReference>
<name>A0A8X6L9P4_TRICU</name>
<protein>
    <submittedName>
        <fullName evidence="3">Uncharacterized protein</fullName>
    </submittedName>
</protein>
<dbReference type="Pfam" id="PF01391">
    <property type="entry name" value="Collagen"/>
    <property type="match status" value="2"/>
</dbReference>
<dbReference type="GO" id="GO:0030020">
    <property type="term" value="F:extracellular matrix structural constituent conferring tensile strength"/>
    <property type="evidence" value="ECO:0007669"/>
    <property type="project" value="TreeGrafter"/>
</dbReference>
<dbReference type="InterPro" id="IPR050149">
    <property type="entry name" value="Collagen_superfamily"/>
</dbReference>
<organism evidence="3 4">
    <name type="scientific">Trichonephila clavata</name>
    <name type="common">Joro spider</name>
    <name type="synonym">Nephila clavata</name>
    <dbReference type="NCBI Taxonomy" id="2740835"/>
    <lineage>
        <taxon>Eukaryota</taxon>
        <taxon>Metazoa</taxon>
        <taxon>Ecdysozoa</taxon>
        <taxon>Arthropoda</taxon>
        <taxon>Chelicerata</taxon>
        <taxon>Arachnida</taxon>
        <taxon>Araneae</taxon>
        <taxon>Araneomorphae</taxon>
        <taxon>Entelegynae</taxon>
        <taxon>Araneoidea</taxon>
        <taxon>Nephilidae</taxon>
        <taxon>Trichonephila</taxon>
    </lineage>
</organism>
<evidence type="ECO:0000313" key="3">
    <source>
        <dbReference type="EMBL" id="GFR00657.1"/>
    </source>
</evidence>
<reference evidence="3" key="1">
    <citation type="submission" date="2020-07" db="EMBL/GenBank/DDBJ databases">
        <title>Multicomponent nature underlies the extraordinary mechanical properties of spider dragline silk.</title>
        <authorList>
            <person name="Kono N."/>
            <person name="Nakamura H."/>
            <person name="Mori M."/>
            <person name="Yoshida Y."/>
            <person name="Ohtoshi R."/>
            <person name="Malay A.D."/>
            <person name="Moran D.A.P."/>
            <person name="Tomita M."/>
            <person name="Numata K."/>
            <person name="Arakawa K."/>
        </authorList>
    </citation>
    <scope>NUCLEOTIDE SEQUENCE</scope>
</reference>
<feature type="chain" id="PRO_5036493639" evidence="2">
    <location>
        <begin position="28"/>
        <end position="456"/>
    </location>
</feature>
<dbReference type="GO" id="GO:0030198">
    <property type="term" value="P:extracellular matrix organization"/>
    <property type="evidence" value="ECO:0007669"/>
    <property type="project" value="TreeGrafter"/>
</dbReference>
<sequence length="456" mass="46641">MSLAFSIPSFLFFRNLCLLFVLQGGLQELKIYNKPGIAEVYCDAAFQGSGDGRGDVGIEEVDVRDDDEQIYPVTTPGKAEQGETEFCPPPLIIPPPPGPGSLGAEKIPGPKGQKGRPGRHGKPGLKGETGLITEKDLLKLHPKLKGDRGEPGPPGLPGPAGPQGQKGECVFLPSRPGLLGGNSEIWNEGDFGSGDDQGPKEWLPGVLHQGSAGGPCVCNISLKQLENIHGIRGADGLPGPKGEPGAPGLPGPPGIGLPGSDGPKGDEGQVGMPGPQGQKGEPGVDGIPGSPGPRGMPGPPGPPGLANNHAPFDLDGAYGSGLYPSSGDGPFGPYVGRPGVPGVQGPPGLPGPPGIRGERGYPGEKGERGEVGPKGEKGNQGISGFPGEKGDPGLNGRDGVAGLPGLKGEPGEKFLQKIPCVDNKSKDNEKLGNQDVVNSFIFFVKYSIFRSFGNFS</sequence>
<accession>A0A8X6L9P4</accession>
<dbReference type="GO" id="GO:0031012">
    <property type="term" value="C:extracellular matrix"/>
    <property type="evidence" value="ECO:0007669"/>
    <property type="project" value="TreeGrafter"/>
</dbReference>
<feature type="compositionally biased region" description="Basic residues" evidence="1">
    <location>
        <begin position="113"/>
        <end position="123"/>
    </location>
</feature>
<dbReference type="GO" id="GO:0005615">
    <property type="term" value="C:extracellular space"/>
    <property type="evidence" value="ECO:0007669"/>
    <property type="project" value="TreeGrafter"/>
</dbReference>
<feature type="region of interest" description="Disordered" evidence="1">
    <location>
        <begin position="338"/>
        <end position="394"/>
    </location>
</feature>
<dbReference type="PANTHER" id="PTHR24023:SF1112">
    <property type="entry name" value="COL_CUTICLE_N DOMAIN-CONTAINING PROTEIN-RELATED"/>
    <property type="match status" value="1"/>
</dbReference>
<comment type="caution">
    <text evidence="3">The sequence shown here is derived from an EMBL/GenBank/DDBJ whole genome shotgun (WGS) entry which is preliminary data.</text>
</comment>
<feature type="compositionally biased region" description="Basic and acidic residues" evidence="1">
    <location>
        <begin position="133"/>
        <end position="150"/>
    </location>
</feature>
<feature type="region of interest" description="Disordered" evidence="1">
    <location>
        <begin position="95"/>
        <end position="168"/>
    </location>
</feature>
<gene>
    <name evidence="3" type="primary">AVEN_122381_1</name>
    <name evidence="3" type="ORF">TNCT_530092</name>
</gene>
<feature type="region of interest" description="Disordered" evidence="1">
    <location>
        <begin position="231"/>
        <end position="313"/>
    </location>
</feature>